<dbReference type="EMBL" id="JAENHP010000003">
    <property type="protein sequence ID" value="MBM2616486.1"/>
    <property type="molecule type" value="Genomic_DNA"/>
</dbReference>
<reference evidence="1 2" key="1">
    <citation type="submission" date="2021-01" db="EMBL/GenBank/DDBJ databases">
        <title>Actinoplanes sp. nov. LDG1-06 isolated from lichen.</title>
        <authorList>
            <person name="Saeng-In P."/>
            <person name="Phongsopitanun W."/>
            <person name="Kanchanasin P."/>
            <person name="Yuki M."/>
            <person name="Kudo T."/>
            <person name="Ohkuma M."/>
            <person name="Tanasupawat S."/>
        </authorList>
    </citation>
    <scope>NUCLEOTIDE SEQUENCE [LARGE SCALE GENOMIC DNA]</scope>
    <source>
        <strain evidence="1 2">LDG1-06</strain>
    </source>
</reference>
<evidence type="ECO:0000313" key="2">
    <source>
        <dbReference type="Proteomes" id="UP000632138"/>
    </source>
</evidence>
<sequence>MIAEELAAASPSERRTLMCRLENTTETIEELRAVRRDGPGRLRRTALEALATLGGEAALEPADRRAVERLVRIRRRTDPIGSVTSCWTYWWTIRGDDQAAVIEALGLTGVRETTYALASVVIDTLEHDKDAPIGLVYVGPSINGWVPLMGPWCDAFGDRAAEVRETIARLSVEFGEAHAFYFGERGDGSAWHIVRDGVVVRTFDSEALETCSGEPLPIEREALERDGLTGRPEDHAEDWWDIPDANEVAAAVSLDVGWHHPKEGVVKGSPVLAYAPGTEPFPLPPAFYEI</sequence>
<accession>A0ABS2A9H7</accession>
<dbReference type="Proteomes" id="UP000632138">
    <property type="component" value="Unassembled WGS sequence"/>
</dbReference>
<gene>
    <name evidence="1" type="ORF">JIG36_13060</name>
</gene>
<name>A0ABS2A9H7_9ACTN</name>
<organism evidence="1 2">
    <name type="scientific">Paractinoplanes ovalisporus</name>
    <dbReference type="NCBI Taxonomy" id="2810368"/>
    <lineage>
        <taxon>Bacteria</taxon>
        <taxon>Bacillati</taxon>
        <taxon>Actinomycetota</taxon>
        <taxon>Actinomycetes</taxon>
        <taxon>Micromonosporales</taxon>
        <taxon>Micromonosporaceae</taxon>
        <taxon>Paractinoplanes</taxon>
    </lineage>
</organism>
<evidence type="ECO:0000313" key="1">
    <source>
        <dbReference type="EMBL" id="MBM2616486.1"/>
    </source>
</evidence>
<dbReference type="RefSeq" id="WP_203376374.1">
    <property type="nucleotide sequence ID" value="NZ_JAENHP010000003.1"/>
</dbReference>
<keyword evidence="2" id="KW-1185">Reference proteome</keyword>
<proteinExistence type="predicted"/>
<protein>
    <submittedName>
        <fullName evidence="1">Uncharacterized protein</fullName>
    </submittedName>
</protein>
<comment type="caution">
    <text evidence="1">The sequence shown here is derived from an EMBL/GenBank/DDBJ whole genome shotgun (WGS) entry which is preliminary data.</text>
</comment>